<dbReference type="SUPFAM" id="SSF49764">
    <property type="entry name" value="HSP20-like chaperones"/>
    <property type="match status" value="1"/>
</dbReference>
<dbReference type="Pfam" id="PF00011">
    <property type="entry name" value="HSP20"/>
    <property type="match status" value="1"/>
</dbReference>
<organism evidence="4 5">
    <name type="scientific">Trema orientale</name>
    <name type="common">Charcoal tree</name>
    <name type="synonym">Celtis orientalis</name>
    <dbReference type="NCBI Taxonomy" id="63057"/>
    <lineage>
        <taxon>Eukaryota</taxon>
        <taxon>Viridiplantae</taxon>
        <taxon>Streptophyta</taxon>
        <taxon>Embryophyta</taxon>
        <taxon>Tracheophyta</taxon>
        <taxon>Spermatophyta</taxon>
        <taxon>Magnoliopsida</taxon>
        <taxon>eudicotyledons</taxon>
        <taxon>Gunneridae</taxon>
        <taxon>Pentapetalae</taxon>
        <taxon>rosids</taxon>
        <taxon>fabids</taxon>
        <taxon>Rosales</taxon>
        <taxon>Cannabaceae</taxon>
        <taxon>Trema</taxon>
    </lineage>
</organism>
<dbReference type="PANTHER" id="PTHR47838">
    <property type="entry name" value="21.7 KDA CLASS VI HEAT SHOCK PROTEIN"/>
    <property type="match status" value="1"/>
</dbReference>
<dbReference type="Gene3D" id="2.60.40.790">
    <property type="match status" value="1"/>
</dbReference>
<accession>A0A2P5C4C3</accession>
<evidence type="ECO:0000256" key="1">
    <source>
        <dbReference type="PROSITE-ProRule" id="PRU00285"/>
    </source>
</evidence>
<dbReference type="OrthoDB" id="1431247at2759"/>
<evidence type="ECO:0000256" key="2">
    <source>
        <dbReference type="RuleBase" id="RU003616"/>
    </source>
</evidence>
<evidence type="ECO:0000313" key="5">
    <source>
        <dbReference type="Proteomes" id="UP000237000"/>
    </source>
</evidence>
<comment type="similarity">
    <text evidence="1 2">Belongs to the small heat shock protein (HSP20) family.</text>
</comment>
<dbReference type="STRING" id="63057.A0A2P5C4C3"/>
<proteinExistence type="inferred from homology"/>
<dbReference type="Proteomes" id="UP000237000">
    <property type="component" value="Unassembled WGS sequence"/>
</dbReference>
<feature type="domain" description="SHSP" evidence="3">
    <location>
        <begin position="77"/>
        <end position="199"/>
    </location>
</feature>
<reference evidence="5" key="1">
    <citation type="submission" date="2016-06" db="EMBL/GenBank/DDBJ databases">
        <title>Parallel loss of symbiosis genes in relatives of nitrogen-fixing non-legume Parasponia.</title>
        <authorList>
            <person name="Van Velzen R."/>
            <person name="Holmer R."/>
            <person name="Bu F."/>
            <person name="Rutten L."/>
            <person name="Van Zeijl A."/>
            <person name="Liu W."/>
            <person name="Santuari L."/>
            <person name="Cao Q."/>
            <person name="Sharma T."/>
            <person name="Shen D."/>
            <person name="Roswanjaya Y."/>
            <person name="Wardhani T."/>
            <person name="Kalhor M.S."/>
            <person name="Jansen J."/>
            <person name="Van den Hoogen J."/>
            <person name="Gungor B."/>
            <person name="Hartog M."/>
            <person name="Hontelez J."/>
            <person name="Verver J."/>
            <person name="Yang W.-C."/>
            <person name="Schijlen E."/>
            <person name="Repin R."/>
            <person name="Schilthuizen M."/>
            <person name="Schranz E."/>
            <person name="Heidstra R."/>
            <person name="Miyata K."/>
            <person name="Fedorova E."/>
            <person name="Kohlen W."/>
            <person name="Bisseling T."/>
            <person name="Smit S."/>
            <person name="Geurts R."/>
        </authorList>
    </citation>
    <scope>NUCLEOTIDE SEQUENCE [LARGE SCALE GENOMIC DNA]</scope>
    <source>
        <strain evidence="5">cv. RG33-2</strain>
    </source>
</reference>
<dbReference type="EMBL" id="JXTC01000414">
    <property type="protein sequence ID" value="PON55940.1"/>
    <property type="molecule type" value="Genomic_DNA"/>
</dbReference>
<gene>
    <name evidence="4" type="ORF">TorRG33x02_298050</name>
</gene>
<dbReference type="PANTHER" id="PTHR47838:SF1">
    <property type="entry name" value="21.7 KDA CLASS VI HEAT SHOCK PROTEIN"/>
    <property type="match status" value="1"/>
</dbReference>
<dbReference type="PROSITE" id="PS01031">
    <property type="entry name" value="SHSP"/>
    <property type="match status" value="1"/>
</dbReference>
<dbReference type="AlphaFoldDB" id="A0A2P5C4C3"/>
<comment type="caution">
    <text evidence="4">The sequence shown here is derived from an EMBL/GenBank/DDBJ whole genome shotgun (WGS) entry which is preliminary data.</text>
</comment>
<dbReference type="InterPro" id="IPR002068">
    <property type="entry name" value="A-crystallin/Hsp20_dom"/>
</dbReference>
<sequence length="267" mass="30554">MTSKKQIEVLRDDQTAKIWCVALRDDVFKRFMSQGNATVNKVFGDGSLFSPLLFGKFFDPSDAFPLWEFESDILLCNLRSSGQSTVDWFRTDQDYVLKAELPGIGKNNIQVVYNENQKAVEVSGLWNQQQREAKNIIKDWKSVNWWEYGYVRRLELPEDADWRKIEAYLTNDTFIDIKIPKKSLDFESNTQRNDHVCTEITDEISNPPVLLPETQLPPVQPQHIPLPDSNATSQNLIAKHVVNNEVPIADHVEGSIANETCLSHSES</sequence>
<dbReference type="FunCoup" id="A0A2P5C4C3">
    <property type="interactions" value="64"/>
</dbReference>
<dbReference type="InterPro" id="IPR008978">
    <property type="entry name" value="HSP20-like_chaperone"/>
</dbReference>
<evidence type="ECO:0000313" key="4">
    <source>
        <dbReference type="EMBL" id="PON55940.1"/>
    </source>
</evidence>
<keyword evidence="4" id="KW-0346">Stress response</keyword>
<name>A0A2P5C4C3_TREOI</name>
<evidence type="ECO:0000259" key="3">
    <source>
        <dbReference type="PROSITE" id="PS01031"/>
    </source>
</evidence>
<protein>
    <submittedName>
        <fullName evidence="4">Small heat shock protein HSP</fullName>
    </submittedName>
</protein>
<keyword evidence="5" id="KW-1185">Reference proteome</keyword>
<dbReference type="InParanoid" id="A0A2P5C4C3"/>